<evidence type="ECO:0000313" key="3">
    <source>
        <dbReference type="Proteomes" id="UP000006757"/>
    </source>
</evidence>
<keyword evidence="3" id="KW-1185">Reference proteome</keyword>
<comment type="caution">
    <text evidence="2">The sequence shown here is derived from an EMBL/GenBank/DDBJ whole genome shotgun (WGS) entry which is preliminary data.</text>
</comment>
<dbReference type="InParanoid" id="K1VF98"/>
<reference evidence="2 3" key="1">
    <citation type="journal article" date="2012" name="Eukaryot. Cell">
        <title>Genome sequence of the Trichosporon asahii environmental strain CBS 8904.</title>
        <authorList>
            <person name="Yang R.Y."/>
            <person name="Li H.T."/>
            <person name="Zhu H."/>
            <person name="Zhou G.P."/>
            <person name="Wang M."/>
            <person name="Wang L."/>
        </authorList>
    </citation>
    <scope>NUCLEOTIDE SEQUENCE [LARGE SCALE GENOMIC DNA]</scope>
    <source>
        <strain evidence="2 3">CBS 8904</strain>
    </source>
</reference>
<organism evidence="2 3">
    <name type="scientific">Trichosporon asahii var. asahii (strain CBS 8904)</name>
    <name type="common">Yeast</name>
    <dbReference type="NCBI Taxonomy" id="1220162"/>
    <lineage>
        <taxon>Eukaryota</taxon>
        <taxon>Fungi</taxon>
        <taxon>Dikarya</taxon>
        <taxon>Basidiomycota</taxon>
        <taxon>Agaricomycotina</taxon>
        <taxon>Tremellomycetes</taxon>
        <taxon>Trichosporonales</taxon>
        <taxon>Trichosporonaceae</taxon>
        <taxon>Trichosporon</taxon>
    </lineage>
</organism>
<protein>
    <submittedName>
        <fullName evidence="2">Uncharacterized protein</fullName>
    </submittedName>
</protein>
<feature type="compositionally biased region" description="Pro residues" evidence="1">
    <location>
        <begin position="82"/>
        <end position="92"/>
    </location>
</feature>
<dbReference type="EMBL" id="AMBO01000403">
    <property type="protein sequence ID" value="EKC97746.1"/>
    <property type="molecule type" value="Genomic_DNA"/>
</dbReference>
<proteinExistence type="predicted"/>
<gene>
    <name evidence="2" type="ORF">A1Q2_07945</name>
</gene>
<feature type="compositionally biased region" description="Low complexity" evidence="1">
    <location>
        <begin position="292"/>
        <end position="306"/>
    </location>
</feature>
<dbReference type="HOGENOM" id="CLU_774313_0_0_1"/>
<feature type="region of interest" description="Disordered" evidence="1">
    <location>
        <begin position="291"/>
        <end position="363"/>
    </location>
</feature>
<dbReference type="AlphaFoldDB" id="K1VF98"/>
<evidence type="ECO:0000313" key="2">
    <source>
        <dbReference type="EMBL" id="EKC97746.1"/>
    </source>
</evidence>
<feature type="compositionally biased region" description="Basic and acidic residues" evidence="1">
    <location>
        <begin position="55"/>
        <end position="65"/>
    </location>
</feature>
<feature type="compositionally biased region" description="Low complexity" evidence="1">
    <location>
        <begin position="67"/>
        <end position="81"/>
    </location>
</feature>
<feature type="compositionally biased region" description="Polar residues" evidence="1">
    <location>
        <begin position="319"/>
        <end position="352"/>
    </location>
</feature>
<dbReference type="Proteomes" id="UP000006757">
    <property type="component" value="Unassembled WGS sequence"/>
</dbReference>
<sequence>MTPARPIPKRWKLLAHDAVHWRPPFSPSPKDASAKHSYHPYGRSPPATPTSASSRKAEIKDEVGRRSPSSNSDSSLSSLSPSPEPELPPPQTLHPLSDSAPLYHEQLYWDQSSHELALPTPTSALGLSELPSLAHAALTSYPPYPPTRASLEAEVRLAQLIHASPPEHRDYLTPSPTPSRDEWDPCDAYILWPEEESRPTPRIKHMWTSPMHPPELRFLTLQSGGGYEDGVIYALPTKLLPFFARLQWVTAVPGRRVMLPAQSRFAVQRREAADAINRLLEKEGACAGWHDPVSPASPASAISAPAPLCPPPPLRGHLHTTQTSRFPTSYPTFPLTSSQPTPSLTRSQHSQLTPSPTASPPAS</sequence>
<evidence type="ECO:0000256" key="1">
    <source>
        <dbReference type="SAM" id="MobiDB-lite"/>
    </source>
</evidence>
<feature type="region of interest" description="Disordered" evidence="1">
    <location>
        <begin position="20"/>
        <end position="98"/>
    </location>
</feature>
<accession>K1VF98</accession>
<name>K1VF98_TRIAC</name>